<comment type="caution">
    <text evidence="3">The sequence shown here is derived from an EMBL/GenBank/DDBJ whole genome shotgun (WGS) entry which is preliminary data.</text>
</comment>
<feature type="region of interest" description="Disordered" evidence="2">
    <location>
        <begin position="1"/>
        <end position="30"/>
    </location>
</feature>
<feature type="region of interest" description="Disordered" evidence="2">
    <location>
        <begin position="541"/>
        <end position="569"/>
    </location>
</feature>
<dbReference type="EMBL" id="BRYB01000094">
    <property type="protein sequence ID" value="GMI22569.1"/>
    <property type="molecule type" value="Genomic_DNA"/>
</dbReference>
<reference evidence="3 4" key="1">
    <citation type="journal article" date="2023" name="Commun. Biol.">
        <title>Genome analysis of Parmales, the sister group of diatoms, reveals the evolutionary specialization of diatoms from phago-mixotrophs to photoautotrophs.</title>
        <authorList>
            <person name="Ban H."/>
            <person name="Sato S."/>
            <person name="Yoshikawa S."/>
            <person name="Yamada K."/>
            <person name="Nakamura Y."/>
            <person name="Ichinomiya M."/>
            <person name="Sato N."/>
            <person name="Blanc-Mathieu R."/>
            <person name="Endo H."/>
            <person name="Kuwata A."/>
            <person name="Ogata H."/>
        </authorList>
    </citation>
    <scope>NUCLEOTIDE SEQUENCE [LARGE SCALE GENOMIC DNA]</scope>
</reference>
<proteinExistence type="predicted"/>
<accession>A0ABQ6MAN3</accession>
<protein>
    <submittedName>
        <fullName evidence="3">Uncharacterized protein</fullName>
    </submittedName>
</protein>
<dbReference type="Proteomes" id="UP001165060">
    <property type="component" value="Unassembled WGS sequence"/>
</dbReference>
<feature type="coiled-coil region" evidence="1">
    <location>
        <begin position="348"/>
        <end position="492"/>
    </location>
</feature>
<dbReference type="InterPro" id="IPR000048">
    <property type="entry name" value="IQ_motif_EF-hand-BS"/>
</dbReference>
<evidence type="ECO:0000313" key="4">
    <source>
        <dbReference type="Proteomes" id="UP001165060"/>
    </source>
</evidence>
<feature type="region of interest" description="Disordered" evidence="2">
    <location>
        <begin position="492"/>
        <end position="512"/>
    </location>
</feature>
<evidence type="ECO:0000256" key="2">
    <source>
        <dbReference type="SAM" id="MobiDB-lite"/>
    </source>
</evidence>
<keyword evidence="1" id="KW-0175">Coiled coil</keyword>
<gene>
    <name evidence="3" type="ORF">TeGR_g2836</name>
</gene>
<sequence>MPSTGRSTSKTRWNTLKGASRRRKSRDAAALVSSMAGASLSVADQEADALLSEEKKEEPPVMRYLPKNEVAASMSSPPPKEVISILSPGDSKDLDLQQAIKNSLHAAPQQEELGEDAEMQRAMQASMEDAGVSDETQDDVMQALEELERETAKFKAMNEKNALAKRVSAVTKLQAATRRWRATRDASLRGSKVVAVTKLQTAARRWKAGRDRREAQVRDLAARLVQRAARGAAGRNAARIVRAVNELERIAAIVTAQSACRRWRARRVAGGRRAEKELVRTVRGALAVQKMVRARRARAELRKLKGKKVAEEEKRVEVAKKMLRGVRVLQSWGRVWKAKKVVSGLKVEKAARIEAEAAQVEAERVEAAAEEAAKLAAAEAARVEAERIEAEKVEAAKVKAAAEEAKKLAEAARVEAERIEAEKVEVAKVKAAAEEAAKVKAAAEEASKVKAAAEEAAKLAAAAEEAAKVKAAAEEAAKVKAAAEEAAKLAAEAASSLSPPPSPSPFPASRTTLSAPVHELSRSLPALPKLKFAPSSFSLPPSAEPTLTCSKPDSGPFGGKVPMKVKPRSRAATSKHVIKVLSDTDDAVTLAIKRADKRERRKRKLETEYRSKARLQERDFVRGNWFAETSVSLPPPTIRKGFRDVLTDDSIAVNAALAIDWVKKEEQGVVGLDAVPDLNAVKSVRRKQGIKKKINKKLAEITNVLR</sequence>
<feature type="coiled-coil region" evidence="1">
    <location>
        <begin position="133"/>
        <end position="160"/>
    </location>
</feature>
<keyword evidence="4" id="KW-1185">Reference proteome</keyword>
<dbReference type="SMART" id="SM00015">
    <property type="entry name" value="IQ"/>
    <property type="match status" value="4"/>
</dbReference>
<evidence type="ECO:0000313" key="3">
    <source>
        <dbReference type="EMBL" id="GMI22569.1"/>
    </source>
</evidence>
<evidence type="ECO:0000256" key="1">
    <source>
        <dbReference type="SAM" id="Coils"/>
    </source>
</evidence>
<organism evidence="3 4">
    <name type="scientific">Tetraparma gracilis</name>
    <dbReference type="NCBI Taxonomy" id="2962635"/>
    <lineage>
        <taxon>Eukaryota</taxon>
        <taxon>Sar</taxon>
        <taxon>Stramenopiles</taxon>
        <taxon>Ochrophyta</taxon>
        <taxon>Bolidophyceae</taxon>
        <taxon>Parmales</taxon>
        <taxon>Triparmaceae</taxon>
        <taxon>Tetraparma</taxon>
    </lineage>
</organism>
<name>A0ABQ6MAN3_9STRA</name>
<feature type="compositionally biased region" description="Polar residues" evidence="2">
    <location>
        <begin position="1"/>
        <end position="14"/>
    </location>
</feature>
<feature type="region of interest" description="Disordered" evidence="2">
    <location>
        <begin position="49"/>
        <end position="88"/>
    </location>
</feature>